<feature type="non-terminal residue" evidence="6">
    <location>
        <position position="1"/>
    </location>
</feature>
<comment type="caution">
    <text evidence="6">The sequence shown here is derived from an EMBL/GenBank/DDBJ whole genome shotgun (WGS) entry which is preliminary data.</text>
</comment>
<reference evidence="6 7" key="1">
    <citation type="submission" date="2019-09" db="EMBL/GenBank/DDBJ databases">
        <title>Bird 10,000 Genomes (B10K) Project - Family phase.</title>
        <authorList>
            <person name="Zhang G."/>
        </authorList>
    </citation>
    <scope>NUCLEOTIDE SEQUENCE [LARGE SCALE GENOMIC DNA]</scope>
    <source>
        <strain evidence="6">B10K-DU-001-71</strain>
        <tissue evidence="6">Muscle</tissue>
    </source>
</reference>
<dbReference type="Pfam" id="PF02422">
    <property type="entry name" value="Keratin"/>
    <property type="match status" value="1"/>
</dbReference>
<evidence type="ECO:0000256" key="1">
    <source>
        <dbReference type="ARBA" id="ARBA00008702"/>
    </source>
</evidence>
<sequence length="72" mass="7076">GVSCPRPVAESWNEPCVQQCPDSSALILPPPVVLTLPGPVLSSFPQQSVVGSAGPAWLGPSFSSGSSGGSGG</sequence>
<gene>
    <name evidence="6" type="primary">Krsc_5</name>
    <name evidence="6" type="ORF">DYACAS_R01720</name>
</gene>
<evidence type="ECO:0000256" key="5">
    <source>
        <dbReference type="RuleBase" id="RU364002"/>
    </source>
</evidence>
<dbReference type="EMBL" id="VYXC01016967">
    <property type="protein sequence ID" value="NWU32703.1"/>
    <property type="molecule type" value="Genomic_DNA"/>
</dbReference>
<dbReference type="GO" id="GO:0005200">
    <property type="term" value="F:structural constituent of cytoskeleton"/>
    <property type="evidence" value="ECO:0007669"/>
    <property type="project" value="InterPro"/>
</dbReference>
<evidence type="ECO:0000313" key="7">
    <source>
        <dbReference type="Proteomes" id="UP000584415"/>
    </source>
</evidence>
<dbReference type="PANTHER" id="PTHR31203:SF1">
    <property type="entry name" value="BETA-KERATIN-RELATED PROTEIN-RELATED"/>
    <property type="match status" value="1"/>
</dbReference>
<keyword evidence="7" id="KW-1185">Reference proteome</keyword>
<proteinExistence type="inferred from homology"/>
<evidence type="ECO:0000256" key="3">
    <source>
        <dbReference type="ARBA" id="ARBA00022744"/>
    </source>
</evidence>
<organism evidence="6 7">
    <name type="scientific">Platysteira castanea</name>
    <dbReference type="NCBI Taxonomy" id="1160851"/>
    <lineage>
        <taxon>Eukaryota</taxon>
        <taxon>Metazoa</taxon>
        <taxon>Chordata</taxon>
        <taxon>Craniata</taxon>
        <taxon>Vertebrata</taxon>
        <taxon>Euteleostomi</taxon>
        <taxon>Archelosauria</taxon>
        <taxon>Archosauria</taxon>
        <taxon>Dinosauria</taxon>
        <taxon>Saurischia</taxon>
        <taxon>Theropoda</taxon>
        <taxon>Coelurosauria</taxon>
        <taxon>Aves</taxon>
        <taxon>Neognathae</taxon>
        <taxon>Neoaves</taxon>
        <taxon>Telluraves</taxon>
        <taxon>Australaves</taxon>
        <taxon>Passeriformes</taxon>
        <taxon>Corvoidea</taxon>
        <taxon>Platysteiridae</taxon>
        <taxon>Platysteira</taxon>
    </lineage>
</organism>
<evidence type="ECO:0000256" key="4">
    <source>
        <dbReference type="ARBA" id="ARBA00022990"/>
    </source>
</evidence>
<keyword evidence="3 5" id="KW-0416">Keratin</keyword>
<feature type="non-terminal residue" evidence="6">
    <location>
        <position position="72"/>
    </location>
</feature>
<evidence type="ECO:0000313" key="6">
    <source>
        <dbReference type="EMBL" id="NWU32703.1"/>
    </source>
</evidence>
<comment type="similarity">
    <text evidence="1 5">Belongs to the avian keratin family.</text>
</comment>
<dbReference type="PANTHER" id="PTHR31203">
    <property type="entry name" value="BETA-KERATIN-RELATED PROTEIN-RELATED"/>
    <property type="match status" value="1"/>
</dbReference>
<accession>A0A7K5VUH7</accession>
<dbReference type="GO" id="GO:0005882">
    <property type="term" value="C:intermediate filament"/>
    <property type="evidence" value="ECO:0007669"/>
    <property type="project" value="UniProtKB-KW"/>
</dbReference>
<evidence type="ECO:0000256" key="2">
    <source>
        <dbReference type="ARBA" id="ARBA00011806"/>
    </source>
</evidence>
<protein>
    <recommendedName>
        <fullName evidence="5">Keratin</fullName>
    </recommendedName>
</protein>
<comment type="subunit">
    <text evidence="2 5">The avian keratins (F-ker, S-ker, C-ker and B-ker) are a complex mixture of very similar polypeptides.</text>
</comment>
<keyword evidence="4" id="KW-0007">Acetylation</keyword>
<dbReference type="AlphaFoldDB" id="A0A7K5VUH7"/>
<dbReference type="InterPro" id="IPR003461">
    <property type="entry name" value="Keratin"/>
</dbReference>
<name>A0A7K5VUH7_9CORV</name>
<dbReference type="Proteomes" id="UP000584415">
    <property type="component" value="Unassembled WGS sequence"/>
</dbReference>